<proteinExistence type="predicted"/>
<keyword evidence="1" id="KW-0862">Zinc</keyword>
<dbReference type="InterPro" id="IPR013087">
    <property type="entry name" value="Znf_C2H2_type"/>
</dbReference>
<dbReference type="PROSITE" id="PS00028">
    <property type="entry name" value="ZINC_FINGER_C2H2_1"/>
    <property type="match status" value="1"/>
</dbReference>
<evidence type="ECO:0000313" key="4">
    <source>
        <dbReference type="EMBL" id="KAK9425981.1"/>
    </source>
</evidence>
<dbReference type="PROSITE" id="PS50157">
    <property type="entry name" value="ZINC_FINGER_C2H2_2"/>
    <property type="match status" value="1"/>
</dbReference>
<dbReference type="SMART" id="SM00355">
    <property type="entry name" value="ZnF_C2H2"/>
    <property type="match status" value="2"/>
</dbReference>
<feature type="region of interest" description="Disordered" evidence="2">
    <location>
        <begin position="26"/>
        <end position="53"/>
    </location>
</feature>
<accession>A0ABR2VHK6</accession>
<sequence length="355" mass="39837">MDHFNLNISLDYIDEDFDFGSKLSSTSSARSFSSAGSCAPITPRSGRSTPQQHVTSMSLSSVTEYNCTPSERSMGDCLPSDTKAEIPTCDPFPSTPTRKASPSPYNMNIEHATLMNTTVPAYGDIIDFTTLQAMEDYSFSDHMSSSPFNAPPPPYSLYNGSCDSNTLWPYQPENSLEYLSNVQPSLTLSLRNMALPERSTLPSPYHPINTRRQLPIESAQHKSAILHRIQNGGKVTKRGRYGSTLGPNIGQIKPGTHKCQMPECVGKKGYKRSEHLKRHMESVHNPDANTVQCEYCGHNFNRKDNWKQHLLLHTKSARSATARTNYFPEAVAKYEEEMLKTKRRNTMKKRSQSKK</sequence>
<dbReference type="Gene3D" id="3.30.160.60">
    <property type="entry name" value="Classic Zinc Finger"/>
    <property type="match status" value="2"/>
</dbReference>
<protein>
    <recommendedName>
        <fullName evidence="3">C2H2-type domain-containing protein</fullName>
    </recommendedName>
</protein>
<evidence type="ECO:0000256" key="2">
    <source>
        <dbReference type="SAM" id="MobiDB-lite"/>
    </source>
</evidence>
<keyword evidence="1" id="KW-0863">Zinc-finger</keyword>
<feature type="compositionally biased region" description="Low complexity" evidence="2">
    <location>
        <begin position="26"/>
        <end position="39"/>
    </location>
</feature>
<keyword evidence="1" id="KW-0479">Metal-binding</keyword>
<feature type="compositionally biased region" description="Polar residues" evidence="2">
    <location>
        <begin position="95"/>
        <end position="104"/>
    </location>
</feature>
<feature type="region of interest" description="Disordered" evidence="2">
    <location>
        <begin position="85"/>
        <end position="104"/>
    </location>
</feature>
<evidence type="ECO:0000313" key="5">
    <source>
        <dbReference type="Proteomes" id="UP001408356"/>
    </source>
</evidence>
<evidence type="ECO:0000256" key="1">
    <source>
        <dbReference type="PROSITE-ProRule" id="PRU00042"/>
    </source>
</evidence>
<keyword evidence="5" id="KW-1185">Reference proteome</keyword>
<evidence type="ECO:0000259" key="3">
    <source>
        <dbReference type="PROSITE" id="PS50157"/>
    </source>
</evidence>
<organism evidence="4 5">
    <name type="scientific">Seiridium unicorne</name>
    <dbReference type="NCBI Taxonomy" id="138068"/>
    <lineage>
        <taxon>Eukaryota</taxon>
        <taxon>Fungi</taxon>
        <taxon>Dikarya</taxon>
        <taxon>Ascomycota</taxon>
        <taxon>Pezizomycotina</taxon>
        <taxon>Sordariomycetes</taxon>
        <taxon>Xylariomycetidae</taxon>
        <taxon>Amphisphaeriales</taxon>
        <taxon>Sporocadaceae</taxon>
        <taxon>Seiridium</taxon>
    </lineage>
</organism>
<dbReference type="Proteomes" id="UP001408356">
    <property type="component" value="Unassembled WGS sequence"/>
</dbReference>
<gene>
    <name evidence="4" type="ORF">SUNI508_12688</name>
</gene>
<feature type="domain" description="C2H2-type" evidence="3">
    <location>
        <begin position="291"/>
        <end position="318"/>
    </location>
</feature>
<dbReference type="EMBL" id="JARVKF010000008">
    <property type="protein sequence ID" value="KAK9425981.1"/>
    <property type="molecule type" value="Genomic_DNA"/>
</dbReference>
<reference evidence="4 5" key="1">
    <citation type="journal article" date="2024" name="J. Plant Pathol.">
        <title>Sequence and assembly of the genome of Seiridium unicorne, isolate CBS 538.82, causal agent of cypress canker disease.</title>
        <authorList>
            <person name="Scali E."/>
            <person name="Rocca G.D."/>
            <person name="Danti R."/>
            <person name="Garbelotto M."/>
            <person name="Barberini S."/>
            <person name="Baroncelli R."/>
            <person name="Emiliani G."/>
        </authorList>
    </citation>
    <scope>NUCLEOTIDE SEQUENCE [LARGE SCALE GENOMIC DNA]</scope>
    <source>
        <strain evidence="4 5">BM-138-508</strain>
    </source>
</reference>
<name>A0ABR2VHK6_9PEZI</name>
<comment type="caution">
    <text evidence="4">The sequence shown here is derived from an EMBL/GenBank/DDBJ whole genome shotgun (WGS) entry which is preliminary data.</text>
</comment>